<reference evidence="3" key="2">
    <citation type="submission" date="2020-05" db="UniProtKB">
        <authorList>
            <consortium name="EnsemblMetazoa"/>
        </authorList>
    </citation>
    <scope>IDENTIFICATION</scope>
    <source>
        <strain evidence="3">wikel</strain>
    </source>
</reference>
<keyword evidence="4" id="KW-1185">Reference proteome</keyword>
<sequence length="78" mass="8619">MRPASLLNRGQLCQAMRVLFRIVAILFFSMVVIMLSFFSSIGAHNAIDVVPAHDCNGEPHHNLAALDPTLTTCRCSDY</sequence>
<keyword evidence="1" id="KW-0472">Membrane</keyword>
<dbReference type="Proteomes" id="UP000001555">
    <property type="component" value="Unassembled WGS sequence"/>
</dbReference>
<protein>
    <submittedName>
        <fullName evidence="2 3">Uncharacterized protein</fullName>
    </submittedName>
</protein>
<proteinExistence type="predicted"/>
<gene>
    <name evidence="2" type="ORF">IscW_ISCW014775</name>
</gene>
<keyword evidence="1" id="KW-0812">Transmembrane</keyword>
<dbReference type="VEuPathDB" id="VectorBase:ISCW014775"/>
<evidence type="ECO:0000313" key="3">
    <source>
        <dbReference type="EnsemblMetazoa" id="ISCW014775-PA"/>
    </source>
</evidence>
<accession>B7QJC2</accession>
<dbReference type="HOGENOM" id="CLU_2624761_0_0_1"/>
<evidence type="ECO:0000256" key="1">
    <source>
        <dbReference type="SAM" id="Phobius"/>
    </source>
</evidence>
<dbReference type="EMBL" id="DS951148">
    <property type="protein sequence ID" value="EEC18944.1"/>
    <property type="molecule type" value="Genomic_DNA"/>
</dbReference>
<evidence type="ECO:0000313" key="4">
    <source>
        <dbReference type="Proteomes" id="UP000001555"/>
    </source>
</evidence>
<organism>
    <name type="scientific">Ixodes scapularis</name>
    <name type="common">Black-legged tick</name>
    <name type="synonym">Deer tick</name>
    <dbReference type="NCBI Taxonomy" id="6945"/>
    <lineage>
        <taxon>Eukaryota</taxon>
        <taxon>Metazoa</taxon>
        <taxon>Ecdysozoa</taxon>
        <taxon>Arthropoda</taxon>
        <taxon>Chelicerata</taxon>
        <taxon>Arachnida</taxon>
        <taxon>Acari</taxon>
        <taxon>Parasitiformes</taxon>
        <taxon>Ixodida</taxon>
        <taxon>Ixodoidea</taxon>
        <taxon>Ixodidae</taxon>
        <taxon>Ixodinae</taxon>
        <taxon>Ixodes</taxon>
    </lineage>
</organism>
<name>B7QJC2_IXOSC</name>
<dbReference type="AlphaFoldDB" id="B7QJC2"/>
<dbReference type="EMBL" id="ABJB010248146">
    <property type="status" value="NOT_ANNOTATED_CDS"/>
    <property type="molecule type" value="Genomic_DNA"/>
</dbReference>
<dbReference type="InParanoid" id="B7QJC2"/>
<dbReference type="PaxDb" id="6945-B7QJC2"/>
<evidence type="ECO:0000313" key="2">
    <source>
        <dbReference type="EMBL" id="EEC18944.1"/>
    </source>
</evidence>
<dbReference type="VEuPathDB" id="VectorBase:ISCI014775"/>
<keyword evidence="1" id="KW-1133">Transmembrane helix</keyword>
<reference evidence="2 4" key="1">
    <citation type="submission" date="2008-03" db="EMBL/GenBank/DDBJ databases">
        <title>Annotation of Ixodes scapularis.</title>
        <authorList>
            <consortium name="Ixodes scapularis Genome Project Consortium"/>
            <person name="Caler E."/>
            <person name="Hannick L.I."/>
            <person name="Bidwell S."/>
            <person name="Joardar V."/>
            <person name="Thiagarajan M."/>
            <person name="Amedeo P."/>
            <person name="Galinsky K.J."/>
            <person name="Schobel S."/>
            <person name="Inman J."/>
            <person name="Hostetler J."/>
            <person name="Miller J."/>
            <person name="Hammond M."/>
            <person name="Megy K."/>
            <person name="Lawson D."/>
            <person name="Kodira C."/>
            <person name="Sutton G."/>
            <person name="Meyer J."/>
            <person name="Hill C.A."/>
            <person name="Birren B."/>
            <person name="Nene V."/>
            <person name="Collins F."/>
            <person name="Alarcon-Chaidez F."/>
            <person name="Wikel S."/>
            <person name="Strausberg R."/>
        </authorList>
    </citation>
    <scope>NUCLEOTIDE SEQUENCE [LARGE SCALE GENOMIC DNA]</scope>
    <source>
        <strain evidence="4">Wikel</strain>
        <strain evidence="2">Wikel colony</strain>
    </source>
</reference>
<dbReference type="EnsemblMetazoa" id="ISCW014775-RA">
    <property type="protein sequence ID" value="ISCW014775-PA"/>
    <property type="gene ID" value="ISCW014775"/>
</dbReference>
<feature type="transmembrane region" description="Helical" evidence="1">
    <location>
        <begin position="18"/>
        <end position="38"/>
    </location>
</feature>